<protein>
    <submittedName>
        <fullName evidence="1">DUF2064 domain-containing protein</fullName>
    </submittedName>
</protein>
<dbReference type="RefSeq" id="WP_119452457.1">
    <property type="nucleotide sequence ID" value="NZ_QWGA01000003.1"/>
</dbReference>
<dbReference type="SUPFAM" id="SSF53448">
    <property type="entry name" value="Nucleotide-diphospho-sugar transferases"/>
    <property type="match status" value="1"/>
</dbReference>
<evidence type="ECO:0000313" key="1">
    <source>
        <dbReference type="EMBL" id="RIJ30956.1"/>
    </source>
</evidence>
<dbReference type="PANTHER" id="PTHR36529">
    <property type="entry name" value="SLL1095 PROTEIN"/>
    <property type="match status" value="1"/>
</dbReference>
<dbReference type="InterPro" id="IPR029044">
    <property type="entry name" value="Nucleotide-diphossugar_trans"/>
</dbReference>
<comment type="caution">
    <text evidence="1">The sequence shown here is derived from an EMBL/GenBank/DDBJ whole genome shotgun (WGS) entry which is preliminary data.</text>
</comment>
<name>A0A399RH73_9PROT</name>
<dbReference type="Gene3D" id="3.90.550.10">
    <property type="entry name" value="Spore Coat Polysaccharide Biosynthesis Protein SpsA, Chain A"/>
    <property type="match status" value="1"/>
</dbReference>
<dbReference type="Pfam" id="PF09837">
    <property type="entry name" value="DUF2064"/>
    <property type="match status" value="1"/>
</dbReference>
<evidence type="ECO:0000313" key="2">
    <source>
        <dbReference type="Proteomes" id="UP000265845"/>
    </source>
</evidence>
<reference evidence="1 2" key="1">
    <citation type="submission" date="2018-08" db="EMBL/GenBank/DDBJ databases">
        <title>Henriciella mobilis sp. nov., isolated from seawater.</title>
        <authorList>
            <person name="Cheng H."/>
            <person name="Wu Y.-H."/>
            <person name="Xu X.-W."/>
            <person name="Guo L.-L."/>
        </authorList>
    </citation>
    <scope>NUCLEOTIDE SEQUENCE [LARGE SCALE GENOMIC DNA]</scope>
    <source>
        <strain evidence="1 2">CCUG67844</strain>
    </source>
</reference>
<dbReference type="NCBIfam" id="TIGR04282">
    <property type="entry name" value="glyco_like_cofC"/>
    <property type="match status" value="1"/>
</dbReference>
<dbReference type="EMBL" id="QWGA01000003">
    <property type="protein sequence ID" value="RIJ30956.1"/>
    <property type="molecule type" value="Genomic_DNA"/>
</dbReference>
<dbReference type="AlphaFoldDB" id="A0A399RH73"/>
<dbReference type="PANTHER" id="PTHR36529:SF1">
    <property type="entry name" value="GLYCOSYLTRANSFERASE"/>
    <property type="match status" value="1"/>
</dbReference>
<accession>A0A399RH73</accession>
<organism evidence="1 2">
    <name type="scientific">Henriciella algicola</name>
    <dbReference type="NCBI Taxonomy" id="1608422"/>
    <lineage>
        <taxon>Bacteria</taxon>
        <taxon>Pseudomonadati</taxon>
        <taxon>Pseudomonadota</taxon>
        <taxon>Alphaproteobacteria</taxon>
        <taxon>Hyphomonadales</taxon>
        <taxon>Hyphomonadaceae</taxon>
        <taxon>Henriciella</taxon>
    </lineage>
</organism>
<gene>
    <name evidence="1" type="ORF">D1222_01410</name>
</gene>
<dbReference type="InterPro" id="IPR018641">
    <property type="entry name" value="Trfase_1_rSAM/seldom-assoc"/>
</dbReference>
<proteinExistence type="predicted"/>
<sequence>MTRPTLLIFTKAPRIGASKTRLAADIGRVAARRMARSLTAHTISQSEHPAWHTRLMVDPPSMMSSTLGGVWPEHFERFVQHGRSLGERLTHAMIEAPRGPVMFIGTDAPGLKKRMILTATRNLGRNSAVFGPALDGGFWLFGISQDLRTPSLFENIRWSSPHAMEDVWSNLPRDVSITLLPQLIDIDTWRDWQLYKQSQ</sequence>
<keyword evidence="2" id="KW-1185">Reference proteome</keyword>
<dbReference type="OrthoDB" id="9798250at2"/>
<dbReference type="Proteomes" id="UP000265845">
    <property type="component" value="Unassembled WGS sequence"/>
</dbReference>